<dbReference type="InterPro" id="IPR021005">
    <property type="entry name" value="Znf_CGNR"/>
</dbReference>
<comment type="caution">
    <text evidence="2">The sequence shown here is derived from an EMBL/GenBank/DDBJ whole genome shotgun (WGS) entry which is preliminary data.</text>
</comment>
<dbReference type="InterPro" id="IPR010852">
    <property type="entry name" value="ABATE"/>
</dbReference>
<feature type="domain" description="Zinc finger CGNR" evidence="1">
    <location>
        <begin position="113"/>
        <end position="155"/>
    </location>
</feature>
<evidence type="ECO:0000313" key="3">
    <source>
        <dbReference type="Proteomes" id="UP000625527"/>
    </source>
</evidence>
<gene>
    <name evidence="2" type="ORF">IHE71_08055</name>
</gene>
<dbReference type="Pfam" id="PF11706">
    <property type="entry name" value="zf-CGNR"/>
    <property type="match status" value="1"/>
</dbReference>
<dbReference type="Proteomes" id="UP000625527">
    <property type="component" value="Unassembled WGS sequence"/>
</dbReference>
<dbReference type="InterPro" id="IPR023286">
    <property type="entry name" value="ABATE_dom_sf"/>
</dbReference>
<keyword evidence="3" id="KW-1185">Reference proteome</keyword>
<dbReference type="PANTHER" id="PTHR35525:SF3">
    <property type="entry name" value="BLL6575 PROTEIN"/>
    <property type="match status" value="1"/>
</dbReference>
<organism evidence="2 3">
    <name type="scientific">Myceligenerans pegani</name>
    <dbReference type="NCBI Taxonomy" id="2776917"/>
    <lineage>
        <taxon>Bacteria</taxon>
        <taxon>Bacillati</taxon>
        <taxon>Actinomycetota</taxon>
        <taxon>Actinomycetes</taxon>
        <taxon>Micrococcales</taxon>
        <taxon>Promicromonosporaceae</taxon>
        <taxon>Myceligenerans</taxon>
    </lineage>
</organism>
<dbReference type="Gene3D" id="1.10.3300.10">
    <property type="entry name" value="Jann2411-like domain"/>
    <property type="match status" value="1"/>
</dbReference>
<evidence type="ECO:0000259" key="1">
    <source>
        <dbReference type="Pfam" id="PF11706"/>
    </source>
</evidence>
<proteinExistence type="predicted"/>
<name>A0ABR9MXD1_9MICO</name>
<sequence>MADEEFLLDLLNSTPVVNGTRQDLLTVAWLRAHDGTGSGAELRATREARGVLQALVRGEAPVDTLAPLLDGVRRRPAVAGDGVEWAVEVEDARRPAVRAVLAWDEVRRHSPGRLRPCANDECARFLLDHSRPNRARWCSMALCGNRMKARRHYERTRGS</sequence>
<dbReference type="SUPFAM" id="SSF160904">
    <property type="entry name" value="Jann2411-like"/>
    <property type="match status" value="1"/>
</dbReference>
<dbReference type="EMBL" id="JADAQT010000067">
    <property type="protein sequence ID" value="MBE1875661.1"/>
    <property type="molecule type" value="Genomic_DNA"/>
</dbReference>
<protein>
    <submittedName>
        <fullName evidence="2">CGNR zinc finger domain-containing protein</fullName>
    </submittedName>
</protein>
<accession>A0ABR9MXD1</accession>
<reference evidence="2 3" key="1">
    <citation type="submission" date="2020-10" db="EMBL/GenBank/DDBJ databases">
        <title>Myceligenerans pegani sp. nov., an endophytic actinomycete isolated from Peganum harmala L. in Xinjiang, China.</title>
        <authorList>
            <person name="Xin L."/>
        </authorList>
    </citation>
    <scope>NUCLEOTIDE SEQUENCE [LARGE SCALE GENOMIC DNA]</scope>
    <source>
        <strain evidence="2 3">TRM65318</strain>
    </source>
</reference>
<dbReference type="PANTHER" id="PTHR35525">
    <property type="entry name" value="BLL6575 PROTEIN"/>
    <property type="match status" value="1"/>
</dbReference>
<evidence type="ECO:0000313" key="2">
    <source>
        <dbReference type="EMBL" id="MBE1875661.1"/>
    </source>
</evidence>